<name>D4BLU9_BIFBR</name>
<protein>
    <submittedName>
        <fullName evidence="1">Uncharacterized protein</fullName>
    </submittedName>
</protein>
<gene>
    <name evidence="1" type="ORF">BIFBRE_03036</name>
</gene>
<comment type="caution">
    <text evidence="1">The sequence shown here is derived from an EMBL/GenBank/DDBJ whole genome shotgun (WGS) entry which is preliminary data.</text>
</comment>
<proteinExistence type="predicted"/>
<dbReference type="EMBL" id="ACCG02000002">
    <property type="protein sequence ID" value="EFE90287.1"/>
    <property type="molecule type" value="Genomic_DNA"/>
</dbReference>
<evidence type="ECO:0000313" key="1">
    <source>
        <dbReference type="EMBL" id="EFE90287.1"/>
    </source>
</evidence>
<keyword evidence="2" id="KW-1185">Reference proteome</keyword>
<dbReference type="HOGENOM" id="CLU_3230277_0_0_11"/>
<reference evidence="1 2" key="1">
    <citation type="submission" date="2010-02" db="EMBL/GenBank/DDBJ databases">
        <authorList>
            <person name="Weinstock G."/>
            <person name="Sodergren E."/>
            <person name="Clifton S."/>
            <person name="Fulton L."/>
            <person name="Fulton B."/>
            <person name="Courtney L."/>
            <person name="Fronick C."/>
            <person name="Harrison M."/>
            <person name="Strong C."/>
            <person name="Farmer C."/>
            <person name="Delahaunty K."/>
            <person name="Markovic C."/>
            <person name="Hall O."/>
            <person name="Minx P."/>
            <person name="Tomlinson C."/>
            <person name="Mitreva M."/>
            <person name="Nelson J."/>
            <person name="Hou S."/>
            <person name="Wollam A."/>
            <person name="Pepin K.H."/>
            <person name="Johnson M."/>
            <person name="Bhonagiri V."/>
            <person name="Zhang X."/>
            <person name="Suruliraj S."/>
            <person name="Warren W."/>
            <person name="Chinwalla A."/>
            <person name="Mardis E.R."/>
            <person name="Wilson R.K."/>
        </authorList>
    </citation>
    <scope>NUCLEOTIDE SEQUENCE [LARGE SCALE GENOMIC DNA]</scope>
    <source>
        <strain evidence="1 2">DSM 20213</strain>
    </source>
</reference>
<evidence type="ECO:0000313" key="2">
    <source>
        <dbReference type="Proteomes" id="UP000003191"/>
    </source>
</evidence>
<dbReference type="Proteomes" id="UP000003191">
    <property type="component" value="Unassembled WGS sequence"/>
</dbReference>
<dbReference type="AlphaFoldDB" id="D4BLU9"/>
<accession>D4BLU9</accession>
<organism evidence="1 2">
    <name type="scientific">Bifidobacterium breve DSM 20213 = JCM 1192</name>
    <dbReference type="NCBI Taxonomy" id="518634"/>
    <lineage>
        <taxon>Bacteria</taxon>
        <taxon>Bacillati</taxon>
        <taxon>Actinomycetota</taxon>
        <taxon>Actinomycetes</taxon>
        <taxon>Bifidobacteriales</taxon>
        <taxon>Bifidobacteriaceae</taxon>
        <taxon>Bifidobacterium</taxon>
    </lineage>
</organism>
<sequence>MEGFLGFEGRIWPLPDVYFHFEGLLECETPSINGIAATSFRHY</sequence>